<evidence type="ECO:0000313" key="3">
    <source>
        <dbReference type="EMBL" id="EFA76823.1"/>
    </source>
</evidence>
<dbReference type="PANTHER" id="PTHR47990">
    <property type="entry name" value="2-OXOGLUTARATE (2OG) AND FE(II)-DEPENDENT OXYGENASE SUPERFAMILY PROTEIN-RELATED"/>
    <property type="match status" value="1"/>
</dbReference>
<dbReference type="InterPro" id="IPR005123">
    <property type="entry name" value="Oxoglu/Fe-dep_dioxygenase_dom"/>
</dbReference>
<dbReference type="AlphaFoldDB" id="D3BNQ4"/>
<dbReference type="RefSeq" id="XP_020428955.1">
    <property type="nucleotide sequence ID" value="XM_020580368.1"/>
</dbReference>
<comment type="caution">
    <text evidence="3">The sequence shown here is derived from an EMBL/GenBank/DDBJ whole genome shotgun (WGS) entry which is preliminary data.</text>
</comment>
<keyword evidence="1" id="KW-0479">Metal-binding</keyword>
<gene>
    <name evidence="3" type="ORF">PPL_09575</name>
</gene>
<dbReference type="EMBL" id="ADBJ01000044">
    <property type="protein sequence ID" value="EFA76823.1"/>
    <property type="molecule type" value="Genomic_DNA"/>
</dbReference>
<comment type="similarity">
    <text evidence="1">Belongs to the iron/ascorbate-dependent oxidoreductase family.</text>
</comment>
<dbReference type="Proteomes" id="UP000001396">
    <property type="component" value="Unassembled WGS sequence"/>
</dbReference>
<sequence>MDSIEEIHNNTKIPIIDIGGLSDENNIEEWKRISNQIDAASIEYGFFYVKNHGIPMERLDQITGGCKDLFNMPLEEKMKIDISKSINHRGYGCVYSEQLDPDMKPDLKETFSMGINMTEDDPLYYDGLNGPNQYPEYLGAKWSGMMESYFYEIMDVSLRILRAISFKLGAPLDYFDTKYDKTVSSLRLIHYPPVLKRQANIYDKDVSPGCGSHTDYGCISLLYQDIAGLQIESKSKWIDAPPIPGTFVVNIGDMLERWSNNRYKSTLHRVLSPINQDRYVFALFSEPASDVMIGCLPGCTSPSNPWKYSEITTGDYLHSRFNDTYAYRRNEEDPKN</sequence>
<reference evidence="3 4" key="1">
    <citation type="journal article" date="2011" name="Genome Res.">
        <title>Phylogeny-wide analysis of social amoeba genomes highlights ancient origins for complex intercellular communication.</title>
        <authorList>
            <person name="Heidel A.J."/>
            <person name="Lawal H.M."/>
            <person name="Felder M."/>
            <person name="Schilde C."/>
            <person name="Helps N.R."/>
            <person name="Tunggal B."/>
            <person name="Rivero F."/>
            <person name="John U."/>
            <person name="Schleicher M."/>
            <person name="Eichinger L."/>
            <person name="Platzer M."/>
            <person name="Noegel A.A."/>
            <person name="Schaap P."/>
            <person name="Gloeckner G."/>
        </authorList>
    </citation>
    <scope>NUCLEOTIDE SEQUENCE [LARGE SCALE GENOMIC DNA]</scope>
    <source>
        <strain evidence="4">ATCC 26659 / Pp 5 / PN500</strain>
    </source>
</reference>
<feature type="domain" description="Fe2OG dioxygenase" evidence="2">
    <location>
        <begin position="182"/>
        <end position="287"/>
    </location>
</feature>
<dbReference type="GeneID" id="31365050"/>
<dbReference type="InterPro" id="IPR050231">
    <property type="entry name" value="Iron_ascorbate_oxido_reductase"/>
</dbReference>
<dbReference type="PRINTS" id="PR00682">
    <property type="entry name" value="IPNSYNTHASE"/>
</dbReference>
<proteinExistence type="inferred from homology"/>
<dbReference type="PROSITE" id="PS51471">
    <property type="entry name" value="FE2OG_OXY"/>
    <property type="match status" value="1"/>
</dbReference>
<dbReference type="Gene3D" id="2.60.120.330">
    <property type="entry name" value="B-lactam Antibiotic, Isopenicillin N Synthase, Chain"/>
    <property type="match status" value="1"/>
</dbReference>
<accession>D3BNQ4</accession>
<keyword evidence="1" id="KW-0560">Oxidoreductase</keyword>
<dbReference type="SUPFAM" id="SSF51197">
    <property type="entry name" value="Clavaminate synthase-like"/>
    <property type="match status" value="1"/>
</dbReference>
<dbReference type="GO" id="GO:0016491">
    <property type="term" value="F:oxidoreductase activity"/>
    <property type="evidence" value="ECO:0007669"/>
    <property type="project" value="UniProtKB-KW"/>
</dbReference>
<keyword evidence="4" id="KW-1185">Reference proteome</keyword>
<keyword evidence="1" id="KW-0408">Iron</keyword>
<dbReference type="STRING" id="670386.D3BNQ4"/>
<dbReference type="OMA" id="FWHVGRE"/>
<protein>
    <recommendedName>
        <fullName evidence="2">Fe2OG dioxygenase domain-containing protein</fullName>
    </recommendedName>
</protein>
<dbReference type="GO" id="GO:0046872">
    <property type="term" value="F:metal ion binding"/>
    <property type="evidence" value="ECO:0007669"/>
    <property type="project" value="UniProtKB-KW"/>
</dbReference>
<dbReference type="InterPro" id="IPR026992">
    <property type="entry name" value="DIOX_N"/>
</dbReference>
<evidence type="ECO:0000313" key="4">
    <source>
        <dbReference type="Proteomes" id="UP000001396"/>
    </source>
</evidence>
<dbReference type="InParanoid" id="D3BNQ4"/>
<dbReference type="Pfam" id="PF03171">
    <property type="entry name" value="2OG-FeII_Oxy"/>
    <property type="match status" value="1"/>
</dbReference>
<organism evidence="3 4">
    <name type="scientific">Heterostelium pallidum (strain ATCC 26659 / Pp 5 / PN500)</name>
    <name type="common">Cellular slime mold</name>
    <name type="synonym">Polysphondylium pallidum</name>
    <dbReference type="NCBI Taxonomy" id="670386"/>
    <lineage>
        <taxon>Eukaryota</taxon>
        <taxon>Amoebozoa</taxon>
        <taxon>Evosea</taxon>
        <taxon>Eumycetozoa</taxon>
        <taxon>Dictyostelia</taxon>
        <taxon>Acytosteliales</taxon>
        <taxon>Acytosteliaceae</taxon>
        <taxon>Heterostelium</taxon>
    </lineage>
</organism>
<dbReference type="InterPro" id="IPR044861">
    <property type="entry name" value="IPNS-like_FE2OG_OXY"/>
</dbReference>
<name>D3BNQ4_HETP5</name>
<evidence type="ECO:0000256" key="1">
    <source>
        <dbReference type="RuleBase" id="RU003682"/>
    </source>
</evidence>
<dbReference type="InterPro" id="IPR027443">
    <property type="entry name" value="IPNS-like_sf"/>
</dbReference>
<evidence type="ECO:0000259" key="2">
    <source>
        <dbReference type="PROSITE" id="PS51471"/>
    </source>
</evidence>
<dbReference type="Pfam" id="PF14226">
    <property type="entry name" value="DIOX_N"/>
    <property type="match status" value="1"/>
</dbReference>